<dbReference type="EMBL" id="JAHSPG010000014">
    <property type="protein sequence ID" value="MBV4359036.1"/>
    <property type="molecule type" value="Genomic_DNA"/>
</dbReference>
<keyword evidence="2" id="KW-1185">Reference proteome</keyword>
<dbReference type="Proteomes" id="UP000812270">
    <property type="component" value="Unassembled WGS sequence"/>
</dbReference>
<evidence type="ECO:0000313" key="2">
    <source>
        <dbReference type="Proteomes" id="UP000812270"/>
    </source>
</evidence>
<evidence type="ECO:0000313" key="1">
    <source>
        <dbReference type="EMBL" id="MBV4359036.1"/>
    </source>
</evidence>
<protein>
    <submittedName>
        <fullName evidence="1">Uncharacterized protein</fullName>
    </submittedName>
</protein>
<reference evidence="1" key="1">
    <citation type="submission" date="2021-06" db="EMBL/GenBank/DDBJ databases">
        <authorList>
            <person name="Huq M.A."/>
        </authorList>
    </citation>
    <scope>NUCLEOTIDE SEQUENCE</scope>
    <source>
        <strain evidence="1">MAH-26</strain>
    </source>
</reference>
<gene>
    <name evidence="1" type="ORF">KTO63_17845</name>
</gene>
<accession>A0A9E2SAM3</accession>
<sequence length="149" mass="16506">MQPGFNIQSAGATTFLPAATDIAATLGYKLNDKSVIGVGLSYKMGWGAPVKDIHISHEGFGLRSYLDYKIKGGWWASGGVEMNYMQSFKSLRELHDNVTVWQHSALLGVTKKIAVGKYTNNVQLLYDFLWRQQVPNGQPVKFRVGIGLK</sequence>
<name>A0A9E2SAM3_9BACT</name>
<organism evidence="1 2">
    <name type="scientific">Pinibacter aurantiacus</name>
    <dbReference type="NCBI Taxonomy" id="2851599"/>
    <lineage>
        <taxon>Bacteria</taxon>
        <taxon>Pseudomonadati</taxon>
        <taxon>Bacteroidota</taxon>
        <taxon>Chitinophagia</taxon>
        <taxon>Chitinophagales</taxon>
        <taxon>Chitinophagaceae</taxon>
        <taxon>Pinibacter</taxon>
    </lineage>
</organism>
<dbReference type="RefSeq" id="WP_217792874.1">
    <property type="nucleotide sequence ID" value="NZ_JAHSPG010000014.1"/>
</dbReference>
<comment type="caution">
    <text evidence="1">The sequence shown here is derived from an EMBL/GenBank/DDBJ whole genome shotgun (WGS) entry which is preliminary data.</text>
</comment>
<dbReference type="AlphaFoldDB" id="A0A9E2SAM3"/>
<proteinExistence type="predicted"/>